<dbReference type="GO" id="GO:0005829">
    <property type="term" value="C:cytosol"/>
    <property type="evidence" value="ECO:0007669"/>
    <property type="project" value="TreeGrafter"/>
</dbReference>
<comment type="catalytic activity">
    <reaction evidence="5">
        <text>an L-alpha-D-Hep-(1-&gt;5)-[alpha-Kdo-(2-&gt;4)]-alpha-Kdo-(2-&gt;6)-lipid A + ADP-L-glycero-beta-D-manno-heptose = an L-alpha-D-Hep-(1-&gt;3)-L-alpha-D-Hep-(1-&gt;5)-[alpha-Kdo-(2-&gt;4)]-alpha-Kdo-(2-&gt;6)-lipid A + ADP + H(+)</text>
        <dbReference type="Rhea" id="RHEA:74071"/>
        <dbReference type="ChEBI" id="CHEBI:15378"/>
        <dbReference type="ChEBI" id="CHEBI:61506"/>
        <dbReference type="ChEBI" id="CHEBI:193068"/>
        <dbReference type="ChEBI" id="CHEBI:193069"/>
        <dbReference type="ChEBI" id="CHEBI:456216"/>
        <dbReference type="EC" id="2.4.99.24"/>
    </reaction>
</comment>
<evidence type="ECO:0000313" key="6">
    <source>
        <dbReference type="EMBL" id="BBI99166.1"/>
    </source>
</evidence>
<evidence type="ECO:0000256" key="5">
    <source>
        <dbReference type="ARBA" id="ARBA00047503"/>
    </source>
</evidence>
<keyword evidence="7" id="KW-1185">Reference proteome</keyword>
<dbReference type="InterPro" id="IPR002201">
    <property type="entry name" value="Glyco_trans_9"/>
</dbReference>
<dbReference type="GO" id="GO:0008713">
    <property type="term" value="F:ADP-heptose-lipopolysaccharide heptosyltransferase activity"/>
    <property type="evidence" value="ECO:0007669"/>
    <property type="project" value="UniProtKB-EC"/>
</dbReference>
<comment type="similarity">
    <text evidence="3">Belongs to the glycosyltransferase 9 family.</text>
</comment>
<evidence type="ECO:0000256" key="1">
    <source>
        <dbReference type="ARBA" id="ARBA00022676"/>
    </source>
</evidence>
<dbReference type="EC" id="2.4.99.24" evidence="4"/>
<dbReference type="InterPro" id="IPR051199">
    <property type="entry name" value="LPS_LOS_Heptosyltrfase"/>
</dbReference>
<dbReference type="EMBL" id="AP019536">
    <property type="protein sequence ID" value="BBI99166.1"/>
    <property type="molecule type" value="Genomic_DNA"/>
</dbReference>
<evidence type="ECO:0000256" key="2">
    <source>
        <dbReference type="ARBA" id="ARBA00022679"/>
    </source>
</evidence>
<dbReference type="Gene3D" id="3.40.50.2000">
    <property type="entry name" value="Glycogen Phosphorylase B"/>
    <property type="match status" value="2"/>
</dbReference>
<dbReference type="PANTHER" id="PTHR30160">
    <property type="entry name" value="TETRAACYLDISACCHARIDE 4'-KINASE-RELATED"/>
    <property type="match status" value="1"/>
</dbReference>
<dbReference type="SUPFAM" id="SSF53756">
    <property type="entry name" value="UDP-Glycosyltransferase/glycogen phosphorylase"/>
    <property type="match status" value="1"/>
</dbReference>
<organism evidence="6 7">
    <name type="scientific">Ferrigenium kumadai</name>
    <dbReference type="NCBI Taxonomy" id="1682490"/>
    <lineage>
        <taxon>Bacteria</taxon>
        <taxon>Pseudomonadati</taxon>
        <taxon>Pseudomonadota</taxon>
        <taxon>Betaproteobacteria</taxon>
        <taxon>Nitrosomonadales</taxon>
        <taxon>Gallionellaceae</taxon>
        <taxon>Ferrigenium</taxon>
    </lineage>
</organism>
<protein>
    <recommendedName>
        <fullName evidence="4">lipopolysaccharide heptosyltransferase II</fullName>
        <ecNumber evidence="4">2.4.99.24</ecNumber>
    </recommendedName>
</protein>
<evidence type="ECO:0000256" key="4">
    <source>
        <dbReference type="ARBA" id="ARBA00044042"/>
    </source>
</evidence>
<dbReference type="CDD" id="cd03789">
    <property type="entry name" value="GT9_LPS_heptosyltransferase"/>
    <property type="match status" value="1"/>
</dbReference>
<dbReference type="FunFam" id="3.40.50.2000:FF:000023">
    <property type="entry name" value="ADP-heptose--LPS heptosyltransferase II"/>
    <property type="match status" value="1"/>
</dbReference>
<dbReference type="InterPro" id="IPR011910">
    <property type="entry name" value="RfaF"/>
</dbReference>
<sequence>MSAAIPISFTLLLGIATLNPSYNLPMTRILVIAPSWVGDCMLMQPMLMRLAQRHPGCRIDVLAPPWTEKLLRQMPEVNEVITNPFPHGKLQLGARYRIGKELRAARYDQAVVLPNSLKSALVPFFAHIPVRTGFVGEMRYGLLNDARKLDKQKLPLMVERFAQLAEGAHGEIPRPLTNPRLAVSPGQRDAALSKLGLTQDKPVAVFCPGAEYGPAKRWPVAYYAEIAQRLTLQGYEIWLVGSPKDKEVGDNIVALGNPDCRNLCGRTDLADAIALLSCAKLVISNDSGLMHIAAALDRPMLALFGSSSPQFTPPLSDKARVLKLDLVCSPCFKRECPLGHFDCMVQLTPDRVWNELQPLME</sequence>
<reference evidence="6 7" key="1">
    <citation type="submission" date="2019-03" db="EMBL/GenBank/DDBJ databases">
        <title>Complete genome sequence of Ferrigenium kumadai strain An22, a microaerophilic iron-oxidizing bacterium isolated from a paddy field soil.</title>
        <authorList>
            <person name="Watanabe T."/>
            <person name="Asakawa S."/>
        </authorList>
    </citation>
    <scope>NUCLEOTIDE SEQUENCE [LARGE SCALE GENOMIC DNA]</scope>
    <source>
        <strain evidence="6 7">An22</strain>
    </source>
</reference>
<dbReference type="KEGG" id="fku:FGKAn22_08590"/>
<evidence type="ECO:0000313" key="7">
    <source>
        <dbReference type="Proteomes" id="UP001319121"/>
    </source>
</evidence>
<dbReference type="Pfam" id="PF01075">
    <property type="entry name" value="Glyco_transf_9"/>
    <property type="match status" value="1"/>
</dbReference>
<dbReference type="AlphaFoldDB" id="A0AAN1SYU1"/>
<keyword evidence="1" id="KW-0328">Glycosyltransferase</keyword>
<dbReference type="Proteomes" id="UP001319121">
    <property type="component" value="Chromosome"/>
</dbReference>
<dbReference type="NCBIfam" id="TIGR02195">
    <property type="entry name" value="heptsyl_trn_II"/>
    <property type="match status" value="1"/>
</dbReference>
<dbReference type="PANTHER" id="PTHR30160:SF7">
    <property type="entry name" value="ADP-HEPTOSE--LPS HEPTOSYLTRANSFERASE 2"/>
    <property type="match status" value="1"/>
</dbReference>
<gene>
    <name evidence="6" type="ORF">FGKAn22_08590</name>
</gene>
<keyword evidence="2" id="KW-0808">Transferase</keyword>
<proteinExistence type="inferred from homology"/>
<name>A0AAN1SYU1_9PROT</name>
<dbReference type="GO" id="GO:0009244">
    <property type="term" value="P:lipopolysaccharide core region biosynthetic process"/>
    <property type="evidence" value="ECO:0007669"/>
    <property type="project" value="TreeGrafter"/>
</dbReference>
<accession>A0AAN1SYU1</accession>
<evidence type="ECO:0000256" key="3">
    <source>
        <dbReference type="ARBA" id="ARBA00043995"/>
    </source>
</evidence>